<dbReference type="InterPro" id="IPR010930">
    <property type="entry name" value="Flg_bb/hook_C_dom"/>
</dbReference>
<dbReference type="PRINTS" id="PR01005">
    <property type="entry name" value="FLGHOOKAP1"/>
</dbReference>
<dbReference type="PANTHER" id="PTHR30033:SF1">
    <property type="entry name" value="FLAGELLAR HOOK-ASSOCIATED PROTEIN 1"/>
    <property type="match status" value="1"/>
</dbReference>
<dbReference type="OrthoDB" id="9802553at2"/>
<dbReference type="InterPro" id="IPR053927">
    <property type="entry name" value="FlgK_helical"/>
</dbReference>
<comment type="caution">
    <text evidence="11">The sequence shown here is derived from an EMBL/GenBank/DDBJ whole genome shotgun (WGS) entry which is preliminary data.</text>
</comment>
<dbReference type="NCBIfam" id="TIGR02492">
    <property type="entry name" value="flgK_ends"/>
    <property type="match status" value="1"/>
</dbReference>
<dbReference type="InterPro" id="IPR001444">
    <property type="entry name" value="Flag_bb_rod_N"/>
</dbReference>
<reference evidence="11 12" key="1">
    <citation type="submission" date="2018-12" db="EMBL/GenBank/DDBJ databases">
        <title>Sequencing of bacterial isolates from soil warming experiment in Harvard Forest, Massachusetts, USA.</title>
        <authorList>
            <person name="Deangelis K."/>
        </authorList>
    </citation>
    <scope>NUCLEOTIDE SEQUENCE [LARGE SCALE GENOMIC DNA]</scope>
    <source>
        <strain evidence="11 12">EB153</strain>
    </source>
</reference>
<dbReference type="SUPFAM" id="SSF64518">
    <property type="entry name" value="Phase 1 flagellin"/>
    <property type="match status" value="1"/>
</dbReference>
<organism evidence="11 12">
    <name type="scientific">Edaphobacter aggregans</name>
    <dbReference type="NCBI Taxonomy" id="570835"/>
    <lineage>
        <taxon>Bacteria</taxon>
        <taxon>Pseudomonadati</taxon>
        <taxon>Acidobacteriota</taxon>
        <taxon>Terriglobia</taxon>
        <taxon>Terriglobales</taxon>
        <taxon>Acidobacteriaceae</taxon>
        <taxon>Edaphobacter</taxon>
    </lineage>
</organism>
<evidence type="ECO:0000256" key="4">
    <source>
        <dbReference type="ARBA" id="ARBA00016244"/>
    </source>
</evidence>
<evidence type="ECO:0000256" key="2">
    <source>
        <dbReference type="ARBA" id="ARBA00004613"/>
    </source>
</evidence>
<dbReference type="GO" id="GO:0009424">
    <property type="term" value="C:bacterial-type flagellum hook"/>
    <property type="evidence" value="ECO:0007669"/>
    <property type="project" value="UniProtKB-UniRule"/>
</dbReference>
<dbReference type="EMBL" id="RSDW01000001">
    <property type="protein sequence ID" value="RSL14874.1"/>
    <property type="molecule type" value="Genomic_DNA"/>
</dbReference>
<evidence type="ECO:0000256" key="7">
    <source>
        <dbReference type="RuleBase" id="RU362065"/>
    </source>
</evidence>
<feature type="domain" description="Flagellar hook-associated protein FlgK helical" evidence="10">
    <location>
        <begin position="111"/>
        <end position="327"/>
    </location>
</feature>
<evidence type="ECO:0000313" key="12">
    <source>
        <dbReference type="Proteomes" id="UP000269669"/>
    </source>
</evidence>
<dbReference type="Pfam" id="PF06429">
    <property type="entry name" value="Flg_bbr_C"/>
    <property type="match status" value="1"/>
</dbReference>
<sequence>MGTLTSLVDMSRSAMQADQMALDITSSNVSNQNTVGYTREVATWQSSDLVTINGNTYSTEGGVTAVSQRDRVLEQRVQTQTQTQAQSGALEAALEQVQNIFGLTSTSTSAVTTDIGSAMNSFSSSLSTLESDPSDASIRQSVITAAQTLVGAFNSASDQLAQVSSNLDQQAGSIVDQVNTLTATIASLNQQITSMSPNQDAGALEDQRQVAIAQLSQYVGLNQISTENNDITLTTSNGAVVVAGDQSYGMTTAQVSGVTHIFVGTNAEDVTSSLSGGSLGGVLQARDQELPGFVSTLDSLAYAIGTQVNQQNEQGIDGNGNSGQAIFTLPGSSGRAAGLIAVATTDPQAIAAAAMGEGSTGNGNATLLAGISTTSIVGGETTSSYYASLLARIGNATAGATTDNAAQQATLTQLTTQRDSLSGVSLDDEAANLTQYQRSYQAAAKVFSVADQIMASALNLGVETTVS</sequence>
<evidence type="ECO:0000256" key="1">
    <source>
        <dbReference type="ARBA" id="ARBA00004365"/>
    </source>
</evidence>
<keyword evidence="12" id="KW-1185">Reference proteome</keyword>
<keyword evidence="6 7" id="KW-0975">Bacterial flagellum</keyword>
<dbReference type="Proteomes" id="UP000269669">
    <property type="component" value="Unassembled WGS sequence"/>
</dbReference>
<gene>
    <name evidence="7" type="primary">flgK</name>
    <name evidence="11" type="ORF">EDE15_0342</name>
</gene>
<comment type="similarity">
    <text evidence="3 7">Belongs to the flagella basal body rod proteins family.</text>
</comment>
<dbReference type="GO" id="GO:0005576">
    <property type="term" value="C:extracellular region"/>
    <property type="evidence" value="ECO:0007669"/>
    <property type="project" value="UniProtKB-SubCell"/>
</dbReference>
<dbReference type="RefSeq" id="WP_125483687.1">
    <property type="nucleotide sequence ID" value="NZ_RSDW01000001.1"/>
</dbReference>
<evidence type="ECO:0000256" key="3">
    <source>
        <dbReference type="ARBA" id="ARBA00009677"/>
    </source>
</evidence>
<accession>A0A428MDD4</accession>
<feature type="domain" description="Flagellar basal body rod protein N-terminal" evidence="8">
    <location>
        <begin position="11"/>
        <end position="38"/>
    </location>
</feature>
<proteinExistence type="inferred from homology"/>
<dbReference type="PANTHER" id="PTHR30033">
    <property type="entry name" value="FLAGELLAR HOOK-ASSOCIATED PROTEIN 1"/>
    <property type="match status" value="1"/>
</dbReference>
<dbReference type="GO" id="GO:0005198">
    <property type="term" value="F:structural molecule activity"/>
    <property type="evidence" value="ECO:0007669"/>
    <property type="project" value="UniProtKB-UniRule"/>
</dbReference>
<evidence type="ECO:0000259" key="10">
    <source>
        <dbReference type="Pfam" id="PF22638"/>
    </source>
</evidence>
<evidence type="ECO:0000259" key="9">
    <source>
        <dbReference type="Pfam" id="PF06429"/>
    </source>
</evidence>
<dbReference type="Pfam" id="PF22638">
    <property type="entry name" value="FlgK_D1"/>
    <property type="match status" value="1"/>
</dbReference>
<protein>
    <recommendedName>
        <fullName evidence="4 7">Flagellar hook-associated protein 1</fullName>
        <shortName evidence="7">HAP1</shortName>
    </recommendedName>
</protein>
<evidence type="ECO:0000256" key="6">
    <source>
        <dbReference type="ARBA" id="ARBA00023143"/>
    </source>
</evidence>
<evidence type="ECO:0000259" key="8">
    <source>
        <dbReference type="Pfam" id="PF00460"/>
    </source>
</evidence>
<dbReference type="AlphaFoldDB" id="A0A428MDD4"/>
<keyword evidence="5 7" id="KW-0964">Secreted</keyword>
<keyword evidence="11" id="KW-0969">Cilium</keyword>
<keyword evidence="11" id="KW-0966">Cell projection</keyword>
<feature type="domain" description="Flagellar basal-body/hook protein C-terminal" evidence="9">
    <location>
        <begin position="421"/>
        <end position="460"/>
    </location>
</feature>
<name>A0A428MDD4_9BACT</name>
<keyword evidence="11" id="KW-0282">Flagellum</keyword>
<dbReference type="PROSITE" id="PS00588">
    <property type="entry name" value="FLAGELLA_BB_ROD"/>
    <property type="match status" value="1"/>
</dbReference>
<dbReference type="InterPro" id="IPR002371">
    <property type="entry name" value="FlgK"/>
</dbReference>
<dbReference type="Pfam" id="PF00460">
    <property type="entry name" value="Flg_bb_rod"/>
    <property type="match status" value="1"/>
</dbReference>
<comment type="subcellular location">
    <subcellularLocation>
        <location evidence="1 7">Bacterial flagellum</location>
    </subcellularLocation>
    <subcellularLocation>
        <location evidence="2 7">Secreted</location>
    </subcellularLocation>
</comment>
<evidence type="ECO:0000313" key="11">
    <source>
        <dbReference type="EMBL" id="RSL14874.1"/>
    </source>
</evidence>
<dbReference type="GO" id="GO:0044780">
    <property type="term" value="P:bacterial-type flagellum assembly"/>
    <property type="evidence" value="ECO:0007669"/>
    <property type="project" value="InterPro"/>
</dbReference>
<evidence type="ECO:0000256" key="5">
    <source>
        <dbReference type="ARBA" id="ARBA00022525"/>
    </source>
</evidence>
<dbReference type="InterPro" id="IPR019776">
    <property type="entry name" value="Flagellar_basal_body_rod_CS"/>
</dbReference>